<dbReference type="EC" id="2.7.1.6" evidence="7"/>
<dbReference type="InterPro" id="IPR000705">
    <property type="entry name" value="Galactokinase"/>
</dbReference>
<keyword evidence="6" id="KW-0119">Carbohydrate metabolism</keyword>
<keyword evidence="2" id="KW-0808">Transferase</keyword>
<organism evidence="11 12">
    <name type="scientific">Nocardioides panacisoli</name>
    <dbReference type="NCBI Taxonomy" id="627624"/>
    <lineage>
        <taxon>Bacteria</taxon>
        <taxon>Bacillati</taxon>
        <taxon>Actinomycetota</taxon>
        <taxon>Actinomycetes</taxon>
        <taxon>Propionibacteriales</taxon>
        <taxon>Nocardioidaceae</taxon>
        <taxon>Nocardioides</taxon>
    </lineage>
</organism>
<evidence type="ECO:0000256" key="7">
    <source>
        <dbReference type="NCBIfam" id="TIGR00131"/>
    </source>
</evidence>
<keyword evidence="3" id="KW-0547">Nucleotide-binding</keyword>
<evidence type="ECO:0000313" key="11">
    <source>
        <dbReference type="EMBL" id="GAA3807182.1"/>
    </source>
</evidence>
<dbReference type="NCBIfam" id="TIGR00131">
    <property type="entry name" value="gal_kin"/>
    <property type="match status" value="1"/>
</dbReference>
<dbReference type="PIRSF" id="PIRSF000530">
    <property type="entry name" value="Galactokinase"/>
    <property type="match status" value="1"/>
</dbReference>
<dbReference type="InterPro" id="IPR006204">
    <property type="entry name" value="GHMP_kinase_N_dom"/>
</dbReference>
<dbReference type="Pfam" id="PF00288">
    <property type="entry name" value="GHMP_kinases_N"/>
    <property type="match status" value="1"/>
</dbReference>
<comment type="caution">
    <text evidence="11">The sequence shown here is derived from an EMBL/GenBank/DDBJ whole genome shotgun (WGS) entry which is preliminary data.</text>
</comment>
<dbReference type="RefSeq" id="WP_344772476.1">
    <property type="nucleotide sequence ID" value="NZ_BAABAH010000002.1"/>
</dbReference>
<dbReference type="InterPro" id="IPR014721">
    <property type="entry name" value="Ribsml_uS5_D2-typ_fold_subgr"/>
</dbReference>
<proteinExistence type="inferred from homology"/>
<comment type="similarity">
    <text evidence="1">Belongs to the GHMP kinase family. GalK subfamily.</text>
</comment>
<dbReference type="SUPFAM" id="SSF54211">
    <property type="entry name" value="Ribosomal protein S5 domain 2-like"/>
    <property type="match status" value="1"/>
</dbReference>
<dbReference type="Gene3D" id="3.30.70.890">
    <property type="entry name" value="GHMP kinase, C-terminal domain"/>
    <property type="match status" value="1"/>
</dbReference>
<evidence type="ECO:0000259" key="9">
    <source>
        <dbReference type="Pfam" id="PF08544"/>
    </source>
</evidence>
<evidence type="ECO:0000256" key="6">
    <source>
        <dbReference type="ARBA" id="ARBA00023144"/>
    </source>
</evidence>
<dbReference type="InterPro" id="IPR013750">
    <property type="entry name" value="GHMP_kinase_C_dom"/>
</dbReference>
<dbReference type="InterPro" id="IPR019539">
    <property type="entry name" value="GalKase_N"/>
</dbReference>
<feature type="domain" description="Galactokinase N-terminal" evidence="10">
    <location>
        <begin position="5"/>
        <end position="38"/>
    </location>
</feature>
<evidence type="ECO:0000256" key="3">
    <source>
        <dbReference type="ARBA" id="ARBA00022741"/>
    </source>
</evidence>
<dbReference type="Gene3D" id="3.30.230.10">
    <property type="match status" value="1"/>
</dbReference>
<evidence type="ECO:0000256" key="1">
    <source>
        <dbReference type="ARBA" id="ARBA00006566"/>
    </source>
</evidence>
<protein>
    <recommendedName>
        <fullName evidence="7">Galactokinase</fullName>
        <ecNumber evidence="7">2.7.1.6</ecNumber>
    </recommendedName>
</protein>
<accession>A0ABP7I5R2</accession>
<dbReference type="PRINTS" id="PR00473">
    <property type="entry name" value="GALCTOKINASE"/>
</dbReference>
<dbReference type="InterPro" id="IPR020568">
    <property type="entry name" value="Ribosomal_Su5_D2-typ_SF"/>
</dbReference>
<evidence type="ECO:0000259" key="8">
    <source>
        <dbReference type="Pfam" id="PF00288"/>
    </source>
</evidence>
<feature type="domain" description="GHMP kinase N-terminal" evidence="8">
    <location>
        <begin position="79"/>
        <end position="163"/>
    </location>
</feature>
<sequence>MTVRWRAPGRVNLIGEHTDYNGGLALPFAIEHGCTAEVGLAPGRDLHVATSAQEADDVRLTAADLAALPGSDGPVWARYVLGPLWVLRERGYDVPPLEVRVDSDVPSGSGLSSSAAVVCSVTSAVDDLLELGLSPDDLLAVARAAENDVVGAPTGGLDQMASLRCRVGEVLLCDFATTTTENVPADLAADGLTVLVVDTLVRHSHADGEYAARRRGCEAAAAVLGLPALGALRTDDLAAALARLEDDEQARYVRHVVSEDDRVRRTAELLRAGRTAGIGSLLTASHASLRDDFRVTVPELDLAVETLLAAGALGARMTGGGFGGSVIALVEEGRATDAAAATAEAFGRAGYRSPAWFTTLPSAGARRA</sequence>
<dbReference type="PROSITE" id="PS00106">
    <property type="entry name" value="GALACTOKINASE"/>
    <property type="match status" value="1"/>
</dbReference>
<dbReference type="EMBL" id="BAABAH010000002">
    <property type="protein sequence ID" value="GAA3807182.1"/>
    <property type="molecule type" value="Genomic_DNA"/>
</dbReference>
<dbReference type="Proteomes" id="UP001501821">
    <property type="component" value="Unassembled WGS sequence"/>
</dbReference>
<dbReference type="InterPro" id="IPR006206">
    <property type="entry name" value="Mevalonate/galactokinase"/>
</dbReference>
<evidence type="ECO:0000256" key="5">
    <source>
        <dbReference type="ARBA" id="ARBA00022840"/>
    </source>
</evidence>
<dbReference type="InterPro" id="IPR036554">
    <property type="entry name" value="GHMP_kinase_C_sf"/>
</dbReference>
<evidence type="ECO:0000313" key="12">
    <source>
        <dbReference type="Proteomes" id="UP001501821"/>
    </source>
</evidence>
<dbReference type="InterPro" id="IPR019741">
    <property type="entry name" value="Galactokinase_CS"/>
</dbReference>
<gene>
    <name evidence="11" type="primary">galK</name>
    <name evidence="11" type="ORF">GCM10022242_07650</name>
</gene>
<dbReference type="SUPFAM" id="SSF55060">
    <property type="entry name" value="GHMP Kinase, C-terminal domain"/>
    <property type="match status" value="1"/>
</dbReference>
<dbReference type="PRINTS" id="PR00959">
    <property type="entry name" value="MEVGALKINASE"/>
</dbReference>
<dbReference type="Pfam" id="PF10509">
    <property type="entry name" value="GalKase_gal_bdg"/>
    <property type="match status" value="1"/>
</dbReference>
<dbReference type="PROSITE" id="PS00627">
    <property type="entry name" value="GHMP_KINASES_ATP"/>
    <property type="match status" value="1"/>
</dbReference>
<dbReference type="InterPro" id="IPR006203">
    <property type="entry name" value="GHMP_knse_ATP-bd_CS"/>
</dbReference>
<dbReference type="PANTHER" id="PTHR10457">
    <property type="entry name" value="MEVALONATE KINASE/GALACTOKINASE"/>
    <property type="match status" value="1"/>
</dbReference>
<evidence type="ECO:0000256" key="2">
    <source>
        <dbReference type="ARBA" id="ARBA00022679"/>
    </source>
</evidence>
<keyword evidence="5" id="KW-0067">ATP-binding</keyword>
<keyword evidence="6" id="KW-0299">Galactose metabolism</keyword>
<evidence type="ECO:0000259" key="10">
    <source>
        <dbReference type="Pfam" id="PF10509"/>
    </source>
</evidence>
<name>A0ABP7I5R2_9ACTN</name>
<keyword evidence="4" id="KW-0418">Kinase</keyword>
<dbReference type="PANTHER" id="PTHR10457:SF7">
    <property type="entry name" value="GALACTOKINASE-RELATED"/>
    <property type="match status" value="1"/>
</dbReference>
<reference evidence="12" key="1">
    <citation type="journal article" date="2019" name="Int. J. Syst. Evol. Microbiol.">
        <title>The Global Catalogue of Microorganisms (GCM) 10K type strain sequencing project: providing services to taxonomists for standard genome sequencing and annotation.</title>
        <authorList>
            <consortium name="The Broad Institute Genomics Platform"/>
            <consortium name="The Broad Institute Genome Sequencing Center for Infectious Disease"/>
            <person name="Wu L."/>
            <person name="Ma J."/>
        </authorList>
    </citation>
    <scope>NUCLEOTIDE SEQUENCE [LARGE SCALE GENOMIC DNA]</scope>
    <source>
        <strain evidence="12">JCM 16953</strain>
    </source>
</reference>
<dbReference type="Pfam" id="PF08544">
    <property type="entry name" value="GHMP_kinases_C"/>
    <property type="match status" value="1"/>
</dbReference>
<feature type="domain" description="GHMP kinase C-terminal" evidence="9">
    <location>
        <begin position="267"/>
        <end position="344"/>
    </location>
</feature>
<keyword evidence="12" id="KW-1185">Reference proteome</keyword>
<evidence type="ECO:0000256" key="4">
    <source>
        <dbReference type="ARBA" id="ARBA00022777"/>
    </source>
</evidence>